<protein>
    <submittedName>
        <fullName evidence="3">Uncharacterized protein</fullName>
    </submittedName>
</protein>
<evidence type="ECO:0000313" key="3">
    <source>
        <dbReference type="EMBL" id="KAE9990364.1"/>
    </source>
</evidence>
<dbReference type="EMBL" id="WNWR01000140">
    <property type="protein sequence ID" value="KAE9990364.1"/>
    <property type="molecule type" value="Genomic_DNA"/>
</dbReference>
<dbReference type="Proteomes" id="UP000490939">
    <property type="component" value="Unassembled WGS sequence"/>
</dbReference>
<dbReference type="Proteomes" id="UP000433883">
    <property type="component" value="Unassembled WGS sequence"/>
</dbReference>
<name>A0A8H3VP60_VENIN</name>
<dbReference type="Proteomes" id="UP000447873">
    <property type="component" value="Unassembled WGS sequence"/>
</dbReference>
<keyword evidence="5" id="KW-1185">Reference proteome</keyword>
<dbReference type="EMBL" id="WNWS01000098">
    <property type="protein sequence ID" value="KAE9980779.1"/>
    <property type="molecule type" value="Genomic_DNA"/>
</dbReference>
<dbReference type="EMBL" id="WNWQ01000292">
    <property type="protein sequence ID" value="KAE9971499.1"/>
    <property type="molecule type" value="Genomic_DNA"/>
</dbReference>
<dbReference type="AlphaFoldDB" id="A0A8H3VP60"/>
<evidence type="ECO:0000313" key="1">
    <source>
        <dbReference type="EMBL" id="KAE9971499.1"/>
    </source>
</evidence>
<evidence type="ECO:0000313" key="2">
    <source>
        <dbReference type="EMBL" id="KAE9980779.1"/>
    </source>
</evidence>
<comment type="caution">
    <text evidence="3">The sequence shown here is derived from an EMBL/GenBank/DDBJ whole genome shotgun (WGS) entry which is preliminary data.</text>
</comment>
<organism evidence="3 5">
    <name type="scientific">Venturia inaequalis</name>
    <name type="common">Apple scab fungus</name>
    <dbReference type="NCBI Taxonomy" id="5025"/>
    <lineage>
        <taxon>Eukaryota</taxon>
        <taxon>Fungi</taxon>
        <taxon>Dikarya</taxon>
        <taxon>Ascomycota</taxon>
        <taxon>Pezizomycotina</taxon>
        <taxon>Dothideomycetes</taxon>
        <taxon>Pleosporomycetidae</taxon>
        <taxon>Venturiales</taxon>
        <taxon>Venturiaceae</taxon>
        <taxon>Venturia</taxon>
    </lineage>
</organism>
<sequence length="342" mass="39967">MTTPYSRLLSMPPEIRIRIYDCLIFQVSDYTSPRGQWLTQNPSPFTFYQMLSMYLCEPMLQVNQQVRHEYAFQVCVTKQAETPVDANLVGFNSHREIEIRFDETHHHDFVLHAGNGTRELKFFFEIVCPLYYPRPPIFLKYTRSAVINIVSKCAPRETLFENGRFDSAEYELLAAAEIRHLQFASYLPFFLKGSFERLQFVRINLHLWGQRFTFSWLLGELDKLRVGICNLDPFMGTELLVSVEAELSRSNDNDFQLLAKSGPGGLGWRHVGETAGVNKDHDTGVNEDHSNQFRNQFCPNCLQCWIDRRAAGAKRLRLARKLWIWGLPFPQWGFRKERIRWG</sequence>
<proteinExistence type="predicted"/>
<evidence type="ECO:0000313" key="5">
    <source>
        <dbReference type="Proteomes" id="UP000490939"/>
    </source>
</evidence>
<reference evidence="3 5" key="1">
    <citation type="submission" date="2019-07" db="EMBL/GenBank/DDBJ databases">
        <title>Venturia inaequalis Genome Resource.</title>
        <authorList>
            <person name="Lichtner F.J."/>
        </authorList>
    </citation>
    <scope>NUCLEOTIDE SEQUENCE [LARGE SCALE GENOMIC DNA]</scope>
    <source>
        <strain evidence="2 4">120213</strain>
        <strain evidence="1">Bline_iso_100314</strain>
        <strain evidence="3 5">DMI_063113</strain>
    </source>
</reference>
<accession>A0A8H3VP60</accession>
<gene>
    <name evidence="1" type="ORF">BLS_004416</name>
    <name evidence="3" type="ORF">EG327_001502</name>
    <name evidence="2" type="ORF">EG328_012027</name>
</gene>
<evidence type="ECO:0000313" key="4">
    <source>
        <dbReference type="Proteomes" id="UP000447873"/>
    </source>
</evidence>